<feature type="binding site" evidence="4">
    <location>
        <position position="231"/>
    </location>
    <ligand>
        <name>Zn(2+)</name>
        <dbReference type="ChEBI" id="CHEBI:29105"/>
    </ligand>
</feature>
<evidence type="ECO:0000313" key="6">
    <source>
        <dbReference type="EMBL" id="MBM3226693.1"/>
    </source>
</evidence>
<dbReference type="GO" id="GO:0070403">
    <property type="term" value="F:NAD+ binding"/>
    <property type="evidence" value="ECO:0007669"/>
    <property type="project" value="InterPro"/>
</dbReference>
<dbReference type="GO" id="GO:0046872">
    <property type="term" value="F:metal ion binding"/>
    <property type="evidence" value="ECO:0007669"/>
    <property type="project" value="UniProtKB-KW"/>
</dbReference>
<dbReference type="CDD" id="cd01407">
    <property type="entry name" value="SIR2-fam"/>
    <property type="match status" value="1"/>
</dbReference>
<protein>
    <recommendedName>
        <fullName evidence="1">protein acetyllysine N-acetyltransferase</fullName>
        <ecNumber evidence="1">2.3.1.286</ecNumber>
    </recommendedName>
</protein>
<accession>A0A938B6H2</accession>
<dbReference type="EMBL" id="VGLS01001010">
    <property type="protein sequence ID" value="MBM3226693.1"/>
    <property type="molecule type" value="Genomic_DNA"/>
</dbReference>
<dbReference type="InterPro" id="IPR003000">
    <property type="entry name" value="Sirtuin"/>
</dbReference>
<comment type="caution">
    <text evidence="6">The sequence shown here is derived from an EMBL/GenBank/DDBJ whole genome shotgun (WGS) entry which is preliminary data.</text>
</comment>
<dbReference type="Gene3D" id="3.30.1600.10">
    <property type="entry name" value="SIR2/SIRT2 'Small Domain"/>
    <property type="match status" value="1"/>
</dbReference>
<dbReference type="PANTHER" id="PTHR11085">
    <property type="entry name" value="NAD-DEPENDENT PROTEIN DEACYLASE SIRTUIN-5, MITOCHONDRIAL-RELATED"/>
    <property type="match status" value="1"/>
</dbReference>
<dbReference type="Gene3D" id="3.40.50.1220">
    <property type="entry name" value="TPP-binding domain"/>
    <property type="match status" value="1"/>
</dbReference>
<dbReference type="GO" id="GO:0017136">
    <property type="term" value="F:histone deacetylase activity, NAD-dependent"/>
    <property type="evidence" value="ECO:0007669"/>
    <property type="project" value="TreeGrafter"/>
</dbReference>
<evidence type="ECO:0000313" key="7">
    <source>
        <dbReference type="Proteomes" id="UP000712673"/>
    </source>
</evidence>
<dbReference type="InterPro" id="IPR026590">
    <property type="entry name" value="Ssirtuin_cat_dom"/>
</dbReference>
<evidence type="ECO:0000256" key="4">
    <source>
        <dbReference type="PROSITE-ProRule" id="PRU00236"/>
    </source>
</evidence>
<dbReference type="AlphaFoldDB" id="A0A938B6H2"/>
<feature type="binding site" evidence="4">
    <location>
        <position position="210"/>
    </location>
    <ligand>
        <name>Zn(2+)</name>
        <dbReference type="ChEBI" id="CHEBI:29105"/>
    </ligand>
</feature>
<sequence>MCGILSVNKVMQDRSRSERCPHKDGWHKSTGLCRMPIEPVEAAKQHGSRAVSQNPYRIMRPAALSQERAMAFSESASEATIRQAAELLLAAEYVTALTGAGISVESGIPPFRGPGGLWTKYGEPPMDGYQRFLQDPQKAWEERLAPTGAGQEIRDTIANAEPNPGHYAFVQLEEMQVLRWLITQNVDNLHRRAGSHNLIEIHGNATLVRCIHCTARFPMAVIDFDVLPPRCLQCTGILKSDTVAFGEPIPGDVLEQCWGAMARCDCMIVAGTSATVTPAAYFPMQVRERGGTLIEVNLYESEITPLCTVSLRGQAGLMLAQLAQAVQELRAARS</sequence>
<evidence type="ECO:0000256" key="1">
    <source>
        <dbReference type="ARBA" id="ARBA00012928"/>
    </source>
</evidence>
<keyword evidence="2" id="KW-0808">Transferase</keyword>
<dbReference type="InterPro" id="IPR026591">
    <property type="entry name" value="Sirtuin_cat_small_dom_sf"/>
</dbReference>
<dbReference type="InterPro" id="IPR029035">
    <property type="entry name" value="DHS-like_NAD/FAD-binding_dom"/>
</dbReference>
<dbReference type="InterPro" id="IPR050134">
    <property type="entry name" value="NAD-dep_sirtuin_deacylases"/>
</dbReference>
<gene>
    <name evidence="6" type="ORF">FJZ47_23255</name>
</gene>
<feature type="active site" description="Proton acceptor" evidence="4">
    <location>
        <position position="202"/>
    </location>
</feature>
<dbReference type="Pfam" id="PF02146">
    <property type="entry name" value="SIR2"/>
    <property type="match status" value="1"/>
</dbReference>
<feature type="binding site" evidence="4">
    <location>
        <position position="213"/>
    </location>
    <ligand>
        <name>Zn(2+)</name>
        <dbReference type="ChEBI" id="CHEBI:29105"/>
    </ligand>
</feature>
<evidence type="ECO:0000256" key="2">
    <source>
        <dbReference type="ARBA" id="ARBA00022679"/>
    </source>
</evidence>
<keyword evidence="4" id="KW-0479">Metal-binding</keyword>
<feature type="binding site" evidence="4">
    <location>
        <position position="234"/>
    </location>
    <ligand>
        <name>Zn(2+)</name>
        <dbReference type="ChEBI" id="CHEBI:29105"/>
    </ligand>
</feature>
<keyword evidence="3" id="KW-0520">NAD</keyword>
<dbReference type="PANTHER" id="PTHR11085:SF10">
    <property type="entry name" value="NAD-DEPENDENT PROTEIN DEACYLASE SIRTUIN-5, MITOCHONDRIAL-RELATED"/>
    <property type="match status" value="1"/>
</dbReference>
<evidence type="ECO:0000256" key="3">
    <source>
        <dbReference type="ARBA" id="ARBA00023027"/>
    </source>
</evidence>
<dbReference type="SUPFAM" id="SSF52467">
    <property type="entry name" value="DHS-like NAD/FAD-binding domain"/>
    <property type="match status" value="1"/>
</dbReference>
<dbReference type="PROSITE" id="PS50305">
    <property type="entry name" value="SIRTUIN"/>
    <property type="match status" value="1"/>
</dbReference>
<keyword evidence="4" id="KW-0862">Zinc</keyword>
<dbReference type="EC" id="2.3.1.286" evidence="1"/>
<proteinExistence type="predicted"/>
<name>A0A938B6H2_UNCTE</name>
<organism evidence="6 7">
    <name type="scientific">Tectimicrobiota bacterium</name>
    <dbReference type="NCBI Taxonomy" id="2528274"/>
    <lineage>
        <taxon>Bacteria</taxon>
        <taxon>Pseudomonadati</taxon>
        <taxon>Nitrospinota/Tectimicrobiota group</taxon>
        <taxon>Candidatus Tectimicrobiota</taxon>
    </lineage>
</organism>
<dbReference type="Proteomes" id="UP000712673">
    <property type="component" value="Unassembled WGS sequence"/>
</dbReference>
<evidence type="ECO:0000259" key="5">
    <source>
        <dbReference type="PROSITE" id="PS50305"/>
    </source>
</evidence>
<feature type="domain" description="Deacetylase sirtuin-type" evidence="5">
    <location>
        <begin position="74"/>
        <end position="332"/>
    </location>
</feature>
<reference evidence="6" key="1">
    <citation type="submission" date="2019-03" db="EMBL/GenBank/DDBJ databases">
        <title>Lake Tanganyika Metagenome-Assembled Genomes (MAGs).</title>
        <authorList>
            <person name="Tran P."/>
        </authorList>
    </citation>
    <scope>NUCLEOTIDE SEQUENCE</scope>
    <source>
        <strain evidence="6">K_DeepCast_65m_m2_066</strain>
    </source>
</reference>